<dbReference type="EC" id="1.-.-.-" evidence="2"/>
<dbReference type="Gene3D" id="3.40.50.360">
    <property type="match status" value="1"/>
</dbReference>
<evidence type="ECO:0000313" key="2">
    <source>
        <dbReference type="EMBL" id="MFD2891502.1"/>
    </source>
</evidence>
<dbReference type="GO" id="GO:0016491">
    <property type="term" value="F:oxidoreductase activity"/>
    <property type="evidence" value="ECO:0007669"/>
    <property type="project" value="UniProtKB-KW"/>
</dbReference>
<evidence type="ECO:0000259" key="1">
    <source>
        <dbReference type="Pfam" id="PF03358"/>
    </source>
</evidence>
<dbReference type="Proteomes" id="UP001597534">
    <property type="component" value="Unassembled WGS sequence"/>
</dbReference>
<keyword evidence="3" id="KW-1185">Reference proteome</keyword>
<dbReference type="SUPFAM" id="SSF52218">
    <property type="entry name" value="Flavoproteins"/>
    <property type="match status" value="1"/>
</dbReference>
<evidence type="ECO:0000313" key="3">
    <source>
        <dbReference type="Proteomes" id="UP001597534"/>
    </source>
</evidence>
<keyword evidence="2" id="KW-0560">Oxidoreductase</keyword>
<gene>
    <name evidence="2" type="ORF">ACFS5J_05670</name>
</gene>
<reference evidence="3" key="1">
    <citation type="journal article" date="2019" name="Int. J. Syst. Evol. Microbiol.">
        <title>The Global Catalogue of Microorganisms (GCM) 10K type strain sequencing project: providing services to taxonomists for standard genome sequencing and annotation.</title>
        <authorList>
            <consortium name="The Broad Institute Genomics Platform"/>
            <consortium name="The Broad Institute Genome Sequencing Center for Infectious Disease"/>
            <person name="Wu L."/>
            <person name="Ma J."/>
        </authorList>
    </citation>
    <scope>NUCLEOTIDE SEQUENCE [LARGE SCALE GENOMIC DNA]</scope>
    <source>
        <strain evidence="3">KCTC 22671</strain>
    </source>
</reference>
<dbReference type="PANTHER" id="PTHR30543">
    <property type="entry name" value="CHROMATE REDUCTASE"/>
    <property type="match status" value="1"/>
</dbReference>
<feature type="domain" description="NADPH-dependent FMN reductase-like" evidence="1">
    <location>
        <begin position="1"/>
        <end position="138"/>
    </location>
</feature>
<dbReference type="Pfam" id="PF03358">
    <property type="entry name" value="FMN_red"/>
    <property type="match status" value="1"/>
</dbReference>
<dbReference type="InterPro" id="IPR029039">
    <property type="entry name" value="Flavoprotein-like_sf"/>
</dbReference>
<name>A0ABW5YKA3_9FLAO</name>
<comment type="caution">
    <text evidence="2">The sequence shown here is derived from an EMBL/GenBank/DDBJ whole genome shotgun (WGS) entry which is preliminary data.</text>
</comment>
<dbReference type="InterPro" id="IPR005025">
    <property type="entry name" value="FMN_Rdtase-like_dom"/>
</dbReference>
<dbReference type="PANTHER" id="PTHR30543:SF21">
    <property type="entry name" value="NAD(P)H-DEPENDENT FMN REDUCTASE LOT6"/>
    <property type="match status" value="1"/>
</dbReference>
<sequence length="178" mass="19855">MKIVAFAGSNSKNSINKKLATYVAHLFENTSVEILDLNDYVLPVFGVDIEKEIEQPESATQFLNKIATADLLVVSLAENNGNYSVAFKNIFDWASRQEKKVFQEKPMLLMATSPGGRGGATVLEIAKNAFPRYGAQIQATFSLPSFNENFDLQSNSISNPELDKQIKNLVKTFWEQEN</sequence>
<dbReference type="InterPro" id="IPR050712">
    <property type="entry name" value="NAD(P)H-dep_reductase"/>
</dbReference>
<proteinExistence type="predicted"/>
<organism evidence="2 3">
    <name type="scientific">Flavobacterium chuncheonense</name>
    <dbReference type="NCBI Taxonomy" id="2026653"/>
    <lineage>
        <taxon>Bacteria</taxon>
        <taxon>Pseudomonadati</taxon>
        <taxon>Bacteroidota</taxon>
        <taxon>Flavobacteriia</taxon>
        <taxon>Flavobacteriales</taxon>
        <taxon>Flavobacteriaceae</taxon>
        <taxon>Flavobacterium</taxon>
    </lineage>
</organism>
<accession>A0ABW5YKA3</accession>
<dbReference type="EMBL" id="JBHUPC010000012">
    <property type="protein sequence ID" value="MFD2891502.1"/>
    <property type="molecule type" value="Genomic_DNA"/>
</dbReference>
<dbReference type="RefSeq" id="WP_379811087.1">
    <property type="nucleotide sequence ID" value="NZ_JBHUPC010000012.1"/>
</dbReference>
<protein>
    <submittedName>
        <fullName evidence="2">NADPH-dependent FMN reductase</fullName>
        <ecNumber evidence="2">1.-.-.-</ecNumber>
    </submittedName>
</protein>